<gene>
    <name evidence="2" type="ORF">HAHE_08910</name>
</gene>
<dbReference type="EMBL" id="AP024702">
    <property type="protein sequence ID" value="BCX46983.1"/>
    <property type="molecule type" value="Genomic_DNA"/>
</dbReference>
<proteinExistence type="predicted"/>
<evidence type="ECO:0000256" key="1">
    <source>
        <dbReference type="SAM" id="MobiDB-lite"/>
    </source>
</evidence>
<dbReference type="NCBIfam" id="NF040466">
    <property type="entry name" value="ydjY_domain"/>
    <property type="match status" value="1"/>
</dbReference>
<reference evidence="2 3" key="1">
    <citation type="submission" date="2021-06" db="EMBL/GenBank/DDBJ databases">
        <title>Complete genome of Haloferula helveola possessing various polysaccharide degrading enzymes.</title>
        <authorList>
            <person name="Takami H."/>
            <person name="Huang C."/>
            <person name="Hamasaki K."/>
        </authorList>
    </citation>
    <scope>NUCLEOTIDE SEQUENCE [LARGE SCALE GENOMIC DNA]</scope>
    <source>
        <strain evidence="2 3">CN-1</strain>
    </source>
</reference>
<name>A0ABN6H0K3_9BACT</name>
<dbReference type="RefSeq" id="WP_338688952.1">
    <property type="nucleotide sequence ID" value="NZ_AP024702.1"/>
</dbReference>
<dbReference type="InterPro" id="IPR047750">
    <property type="entry name" value="YdjY-like"/>
</dbReference>
<keyword evidence="3" id="KW-1185">Reference proteome</keyword>
<protein>
    <submittedName>
        <fullName evidence="2">Uncharacterized protein</fullName>
    </submittedName>
</protein>
<dbReference type="Proteomes" id="UP001374893">
    <property type="component" value="Chromosome"/>
</dbReference>
<organism evidence="2 3">
    <name type="scientific">Haloferula helveola</name>
    <dbReference type="NCBI Taxonomy" id="490095"/>
    <lineage>
        <taxon>Bacteria</taxon>
        <taxon>Pseudomonadati</taxon>
        <taxon>Verrucomicrobiota</taxon>
        <taxon>Verrucomicrobiia</taxon>
        <taxon>Verrucomicrobiales</taxon>
        <taxon>Verrucomicrobiaceae</taxon>
        <taxon>Haloferula</taxon>
    </lineage>
</organism>
<evidence type="ECO:0000313" key="2">
    <source>
        <dbReference type="EMBL" id="BCX46983.1"/>
    </source>
</evidence>
<feature type="region of interest" description="Disordered" evidence="1">
    <location>
        <begin position="40"/>
        <end position="69"/>
    </location>
</feature>
<sequence>MKLRPLPFLIGLPLLGLAIYGISRMGDGAPEEKLEIIEEPANPTPEPSGPPESPPAEVPGATPPNESAVVPLGDERYRIGRVEFDKSKRTITVPAAVLMRENPVEYMLVTRKGKVHESVFVTDVEPRDIHVAALLMGMQPTAELGPMEQALAVPKGSAIQAWIEWDRNGPPAKINLHEALALTGAGGDGAGQSPAPATLWLYNGSRVQQDGTFVASRDGSVISIIRDGEALINYPGSTRDNDEVHIPNTEALPKVGHPVRIVFKLR</sequence>
<feature type="compositionally biased region" description="Pro residues" evidence="1">
    <location>
        <begin position="42"/>
        <end position="57"/>
    </location>
</feature>
<evidence type="ECO:0000313" key="3">
    <source>
        <dbReference type="Proteomes" id="UP001374893"/>
    </source>
</evidence>
<accession>A0ABN6H0K3</accession>